<organism evidence="2 3">
    <name type="scientific">Brevundimonas guildfordensis</name>
    <dbReference type="NCBI Taxonomy" id="2762241"/>
    <lineage>
        <taxon>Bacteria</taxon>
        <taxon>Pseudomonadati</taxon>
        <taxon>Pseudomonadota</taxon>
        <taxon>Alphaproteobacteria</taxon>
        <taxon>Caulobacterales</taxon>
        <taxon>Caulobacteraceae</taxon>
        <taxon>Brevundimonas</taxon>
    </lineage>
</organism>
<sequence>MEFRSETRNETETREAASGPLPVDSLDQLVDLAKGQPPERQHGLLKGVADLYRSTGGRNGAPQALGDAFIALVHVVAADIRQALAERLADADWAPVALVQMLATDAIDIARPVIAASPLLQDGDLLRLLAETSLDHRVQVALRPGLGVAVARAILEADDPTVMTALASNRTAALDGECMSRLVSRSRELAALRAPLARHPQMTPELGARLYQWVGEALRQAIMERFTLDPTRLERAARAAAQQAAPADVAAARLTAKLQASDQLRPATLIRALREDRLEVFIHALSRLARLDLDQVRRALKADTARPLFLACTAAGLDRAAFPAVLSEVRRMNHGFPRDPDGADWRLAERSASQAAYEFQLLMAPDDGRPV</sequence>
<name>A0ABR8QWJ2_9CAUL</name>
<comment type="caution">
    <text evidence="2">The sequence shown here is derived from an EMBL/GenBank/DDBJ whole genome shotgun (WGS) entry which is preliminary data.</text>
</comment>
<reference evidence="2 3" key="1">
    <citation type="submission" date="2020-08" db="EMBL/GenBank/DDBJ databases">
        <title>A Genomic Blueprint of the Chicken Gut Microbiome.</title>
        <authorList>
            <person name="Gilroy R."/>
            <person name="Ravi A."/>
            <person name="Getino M."/>
            <person name="Pursley I."/>
            <person name="Horton D.L."/>
            <person name="Alikhan N.-F."/>
            <person name="Baker D."/>
            <person name="Gharbi K."/>
            <person name="Hall N."/>
            <person name="Watson M."/>
            <person name="Adriaenssens E.M."/>
            <person name="Foster-Nyarko E."/>
            <person name="Jarju S."/>
            <person name="Secka A."/>
            <person name="Antonio M."/>
            <person name="Oren A."/>
            <person name="Chaudhuri R."/>
            <person name="La Ragione R.M."/>
            <person name="Hildebrand F."/>
            <person name="Pallen M.J."/>
        </authorList>
    </citation>
    <scope>NUCLEOTIDE SEQUENCE [LARGE SCALE GENOMIC DNA]</scope>
    <source>
        <strain evidence="2 3">Sa3CVA3</strain>
    </source>
</reference>
<proteinExistence type="predicted"/>
<feature type="region of interest" description="Disordered" evidence="1">
    <location>
        <begin position="1"/>
        <end position="22"/>
    </location>
</feature>
<protein>
    <submittedName>
        <fullName evidence="2">DUF2336 domain-containing protein</fullName>
    </submittedName>
</protein>
<accession>A0ABR8QWJ2</accession>
<dbReference type="RefSeq" id="WP_191742380.1">
    <property type="nucleotide sequence ID" value="NZ_JACSQU010000001.1"/>
</dbReference>
<evidence type="ECO:0000313" key="2">
    <source>
        <dbReference type="EMBL" id="MBD7939883.1"/>
    </source>
</evidence>
<dbReference type="Proteomes" id="UP000638918">
    <property type="component" value="Unassembled WGS sequence"/>
</dbReference>
<dbReference type="Pfam" id="PF10098">
    <property type="entry name" value="DUF2336"/>
    <property type="match status" value="1"/>
</dbReference>
<evidence type="ECO:0000256" key="1">
    <source>
        <dbReference type="SAM" id="MobiDB-lite"/>
    </source>
</evidence>
<dbReference type="EMBL" id="JACSQU010000001">
    <property type="protein sequence ID" value="MBD7939883.1"/>
    <property type="molecule type" value="Genomic_DNA"/>
</dbReference>
<keyword evidence="3" id="KW-1185">Reference proteome</keyword>
<gene>
    <name evidence="2" type="ORF">H9656_00575</name>
</gene>
<dbReference type="InterPro" id="IPR019285">
    <property type="entry name" value="DUF2336"/>
</dbReference>
<evidence type="ECO:0000313" key="3">
    <source>
        <dbReference type="Proteomes" id="UP000638918"/>
    </source>
</evidence>
<feature type="compositionally biased region" description="Basic and acidic residues" evidence="1">
    <location>
        <begin position="1"/>
        <end position="15"/>
    </location>
</feature>